<gene>
    <name evidence="1" type="ORF">EV420DRAFT_1560623</name>
</gene>
<evidence type="ECO:0000313" key="2">
    <source>
        <dbReference type="Proteomes" id="UP001175211"/>
    </source>
</evidence>
<dbReference type="AlphaFoldDB" id="A0AA39MYY8"/>
<dbReference type="Proteomes" id="UP001175211">
    <property type="component" value="Unassembled WGS sequence"/>
</dbReference>
<dbReference type="EMBL" id="JAUEPS010000033">
    <property type="protein sequence ID" value="KAK0451368.1"/>
    <property type="molecule type" value="Genomic_DNA"/>
</dbReference>
<evidence type="ECO:0000313" key="1">
    <source>
        <dbReference type="EMBL" id="KAK0451368.1"/>
    </source>
</evidence>
<reference evidence="1" key="1">
    <citation type="submission" date="2023-06" db="EMBL/GenBank/DDBJ databases">
        <authorList>
            <consortium name="Lawrence Berkeley National Laboratory"/>
            <person name="Ahrendt S."/>
            <person name="Sahu N."/>
            <person name="Indic B."/>
            <person name="Wong-Bajracharya J."/>
            <person name="Merenyi Z."/>
            <person name="Ke H.-M."/>
            <person name="Monk M."/>
            <person name="Kocsube S."/>
            <person name="Drula E."/>
            <person name="Lipzen A."/>
            <person name="Balint B."/>
            <person name="Henrissat B."/>
            <person name="Andreopoulos B."/>
            <person name="Martin F.M."/>
            <person name="Harder C.B."/>
            <person name="Rigling D."/>
            <person name="Ford K.L."/>
            <person name="Foster G.D."/>
            <person name="Pangilinan J."/>
            <person name="Papanicolaou A."/>
            <person name="Barry K."/>
            <person name="LaButti K."/>
            <person name="Viragh M."/>
            <person name="Koriabine M."/>
            <person name="Yan M."/>
            <person name="Riley R."/>
            <person name="Champramary S."/>
            <person name="Plett K.L."/>
            <person name="Tsai I.J."/>
            <person name="Slot J."/>
            <person name="Sipos G."/>
            <person name="Plett J."/>
            <person name="Nagy L.G."/>
            <person name="Grigoriev I.V."/>
        </authorList>
    </citation>
    <scope>NUCLEOTIDE SEQUENCE</scope>
    <source>
        <strain evidence="1">CCBAS 213</strain>
    </source>
</reference>
<name>A0AA39MYY8_ARMTA</name>
<keyword evidence="2" id="KW-1185">Reference proteome</keyword>
<accession>A0AA39MYY8</accession>
<dbReference type="RefSeq" id="XP_060327705.1">
    <property type="nucleotide sequence ID" value="XM_060473824.1"/>
</dbReference>
<organism evidence="1 2">
    <name type="scientific">Armillaria tabescens</name>
    <name type="common">Ringless honey mushroom</name>
    <name type="synonym">Agaricus tabescens</name>
    <dbReference type="NCBI Taxonomy" id="1929756"/>
    <lineage>
        <taxon>Eukaryota</taxon>
        <taxon>Fungi</taxon>
        <taxon>Dikarya</taxon>
        <taxon>Basidiomycota</taxon>
        <taxon>Agaricomycotina</taxon>
        <taxon>Agaricomycetes</taxon>
        <taxon>Agaricomycetidae</taxon>
        <taxon>Agaricales</taxon>
        <taxon>Marasmiineae</taxon>
        <taxon>Physalacriaceae</taxon>
        <taxon>Desarmillaria</taxon>
    </lineage>
</organism>
<comment type="caution">
    <text evidence="1">The sequence shown here is derived from an EMBL/GenBank/DDBJ whole genome shotgun (WGS) entry which is preliminary data.</text>
</comment>
<protein>
    <submittedName>
        <fullName evidence="1">Uncharacterized protein</fullName>
    </submittedName>
</protein>
<dbReference type="GeneID" id="85357372"/>
<proteinExistence type="predicted"/>
<sequence length="72" mass="7997">MLDCWVSLCAMTGTRLLSARSLPCLDDALATINTVQISNTSMYALYYLISSWCAAFFSDPCEVLTHSYSAWC</sequence>